<keyword evidence="2" id="KW-1185">Reference proteome</keyword>
<organism evidence="1 2">
    <name type="scientific">Pseudolysinimonas kribbensis</name>
    <dbReference type="NCBI Taxonomy" id="433641"/>
    <lineage>
        <taxon>Bacteria</taxon>
        <taxon>Bacillati</taxon>
        <taxon>Actinomycetota</taxon>
        <taxon>Actinomycetes</taxon>
        <taxon>Micrococcales</taxon>
        <taxon>Microbacteriaceae</taxon>
        <taxon>Pseudolysinimonas</taxon>
    </lineage>
</organism>
<gene>
    <name evidence="1" type="ORF">GCM10025881_15690</name>
</gene>
<dbReference type="Proteomes" id="UP001157034">
    <property type="component" value="Unassembled WGS sequence"/>
</dbReference>
<protein>
    <submittedName>
        <fullName evidence="1">Uncharacterized protein</fullName>
    </submittedName>
</protein>
<accession>A0ABQ6K587</accession>
<proteinExistence type="predicted"/>
<dbReference type="EMBL" id="BSVB01000001">
    <property type="protein sequence ID" value="GMA94745.1"/>
    <property type="molecule type" value="Genomic_DNA"/>
</dbReference>
<reference evidence="2" key="1">
    <citation type="journal article" date="2019" name="Int. J. Syst. Evol. Microbiol.">
        <title>The Global Catalogue of Microorganisms (GCM) 10K type strain sequencing project: providing services to taxonomists for standard genome sequencing and annotation.</title>
        <authorList>
            <consortium name="The Broad Institute Genomics Platform"/>
            <consortium name="The Broad Institute Genome Sequencing Center for Infectious Disease"/>
            <person name="Wu L."/>
            <person name="Ma J."/>
        </authorList>
    </citation>
    <scope>NUCLEOTIDE SEQUENCE [LARGE SCALE GENOMIC DNA]</scope>
    <source>
        <strain evidence="2">NBRC 108894</strain>
    </source>
</reference>
<evidence type="ECO:0000313" key="1">
    <source>
        <dbReference type="EMBL" id="GMA94745.1"/>
    </source>
</evidence>
<name>A0ABQ6K587_9MICO</name>
<comment type="caution">
    <text evidence="1">The sequence shown here is derived from an EMBL/GenBank/DDBJ whole genome shotgun (WGS) entry which is preliminary data.</text>
</comment>
<sequence>MESSSGSPEARYLGFVRKDIRLRDDQLEALTVHARRLNRAKRNTGVRITENTLIRVAIDVLLARVEKVAGDDEAALLRSLR</sequence>
<evidence type="ECO:0000313" key="2">
    <source>
        <dbReference type="Proteomes" id="UP001157034"/>
    </source>
</evidence>